<dbReference type="Gene3D" id="1.10.3720.10">
    <property type="entry name" value="MetI-like"/>
    <property type="match status" value="1"/>
</dbReference>
<reference evidence="9" key="1">
    <citation type="journal article" date="2021" name="PeerJ">
        <title>Extensive microbial diversity within the chicken gut microbiome revealed by metagenomics and culture.</title>
        <authorList>
            <person name="Gilroy R."/>
            <person name="Ravi A."/>
            <person name="Getino M."/>
            <person name="Pursley I."/>
            <person name="Horton D.L."/>
            <person name="Alikhan N.F."/>
            <person name="Baker D."/>
            <person name="Gharbi K."/>
            <person name="Hall N."/>
            <person name="Watson M."/>
            <person name="Adriaenssens E.M."/>
            <person name="Foster-Nyarko E."/>
            <person name="Jarju S."/>
            <person name="Secka A."/>
            <person name="Antonio M."/>
            <person name="Oren A."/>
            <person name="Chaudhuri R.R."/>
            <person name="La Ragione R."/>
            <person name="Hildebrand F."/>
            <person name="Pallen M.J."/>
        </authorList>
    </citation>
    <scope>NUCLEOTIDE SEQUENCE</scope>
    <source>
        <strain evidence="9">ChiSxjej1B13-11762</strain>
    </source>
</reference>
<accession>A0A9D1RAN5</accession>
<feature type="transmembrane region" description="Helical" evidence="7">
    <location>
        <begin position="207"/>
        <end position="227"/>
    </location>
</feature>
<dbReference type="GO" id="GO:0005886">
    <property type="term" value="C:plasma membrane"/>
    <property type="evidence" value="ECO:0007669"/>
    <property type="project" value="UniProtKB-SubCell"/>
</dbReference>
<keyword evidence="2 7" id="KW-0813">Transport</keyword>
<feature type="transmembrane region" description="Helical" evidence="7">
    <location>
        <begin position="74"/>
        <end position="93"/>
    </location>
</feature>
<dbReference type="PANTHER" id="PTHR30193">
    <property type="entry name" value="ABC TRANSPORTER PERMEASE PROTEIN"/>
    <property type="match status" value="1"/>
</dbReference>
<comment type="similarity">
    <text evidence="7">Belongs to the binding-protein-dependent transport system permease family.</text>
</comment>
<dbReference type="EMBL" id="DXGF01000127">
    <property type="protein sequence ID" value="HIW84010.1"/>
    <property type="molecule type" value="Genomic_DNA"/>
</dbReference>
<keyword evidence="3" id="KW-1003">Cell membrane</keyword>
<feature type="transmembrane region" description="Helical" evidence="7">
    <location>
        <begin position="105"/>
        <end position="126"/>
    </location>
</feature>
<evidence type="ECO:0000256" key="1">
    <source>
        <dbReference type="ARBA" id="ARBA00004651"/>
    </source>
</evidence>
<keyword evidence="4 7" id="KW-0812">Transmembrane</keyword>
<sequence length="300" mass="33219">MKRKNSIIGMAFFGPALVLLTLFLFLPMLLTLGFSFTDYFALNPELTHFVGLENYIGIFKDDLFVQSFLNTVKFVIIIVPLQCGGALLLALAINKAAHCKKYFKVAFFVPVVMSLAVVSTLWMQIYSPEGILNTLLAHIGIDAQPFIYSAGQALPSIAIMSVWQGVGYQMIIFLGGLQNINPALYEAAEMDHATAWQKFKDITLPELKPLCVFVFITVTIGAFRMLVQPMVMTGGGPDHSTYTLVYDIYETGTVNWEMGLASTMAIVFTVFVVVLTIIQNVLTKDREGGKKHVHKKAEAN</sequence>
<dbReference type="PROSITE" id="PS50928">
    <property type="entry name" value="ABC_TM1"/>
    <property type="match status" value="1"/>
</dbReference>
<dbReference type="InterPro" id="IPR000515">
    <property type="entry name" value="MetI-like"/>
</dbReference>
<organism evidence="9 10">
    <name type="scientific">Candidatus Dorea gallistercoris</name>
    <dbReference type="NCBI Taxonomy" id="2838542"/>
    <lineage>
        <taxon>Bacteria</taxon>
        <taxon>Bacillati</taxon>
        <taxon>Bacillota</taxon>
        <taxon>Clostridia</taxon>
        <taxon>Lachnospirales</taxon>
        <taxon>Lachnospiraceae</taxon>
        <taxon>Dorea</taxon>
    </lineage>
</organism>
<feature type="domain" description="ABC transmembrane type-1" evidence="8">
    <location>
        <begin position="68"/>
        <end position="279"/>
    </location>
</feature>
<evidence type="ECO:0000256" key="7">
    <source>
        <dbReference type="RuleBase" id="RU363032"/>
    </source>
</evidence>
<dbReference type="Proteomes" id="UP000824263">
    <property type="component" value="Unassembled WGS sequence"/>
</dbReference>
<reference evidence="9" key="2">
    <citation type="submission" date="2021-04" db="EMBL/GenBank/DDBJ databases">
        <authorList>
            <person name="Gilroy R."/>
        </authorList>
    </citation>
    <scope>NUCLEOTIDE SEQUENCE</scope>
    <source>
        <strain evidence="9">ChiSxjej1B13-11762</strain>
    </source>
</reference>
<dbReference type="PANTHER" id="PTHR30193:SF37">
    <property type="entry name" value="INNER MEMBRANE ABC TRANSPORTER PERMEASE PROTEIN YCJO"/>
    <property type="match status" value="1"/>
</dbReference>
<dbReference type="InterPro" id="IPR051393">
    <property type="entry name" value="ABC_transporter_permease"/>
</dbReference>
<dbReference type="SUPFAM" id="SSF160964">
    <property type="entry name" value="MalF N-terminal region-like"/>
    <property type="match status" value="1"/>
</dbReference>
<dbReference type="AlphaFoldDB" id="A0A9D1RAN5"/>
<dbReference type="GO" id="GO:0055085">
    <property type="term" value="P:transmembrane transport"/>
    <property type="evidence" value="ECO:0007669"/>
    <property type="project" value="InterPro"/>
</dbReference>
<comment type="caution">
    <text evidence="9">The sequence shown here is derived from an EMBL/GenBank/DDBJ whole genome shotgun (WGS) entry which is preliminary data.</text>
</comment>
<evidence type="ECO:0000313" key="10">
    <source>
        <dbReference type="Proteomes" id="UP000824263"/>
    </source>
</evidence>
<evidence type="ECO:0000256" key="4">
    <source>
        <dbReference type="ARBA" id="ARBA00022692"/>
    </source>
</evidence>
<evidence type="ECO:0000259" key="8">
    <source>
        <dbReference type="PROSITE" id="PS50928"/>
    </source>
</evidence>
<keyword evidence="6 7" id="KW-0472">Membrane</keyword>
<evidence type="ECO:0000256" key="6">
    <source>
        <dbReference type="ARBA" id="ARBA00023136"/>
    </source>
</evidence>
<dbReference type="Pfam" id="PF00528">
    <property type="entry name" value="BPD_transp_1"/>
    <property type="match status" value="1"/>
</dbReference>
<evidence type="ECO:0000256" key="5">
    <source>
        <dbReference type="ARBA" id="ARBA00022989"/>
    </source>
</evidence>
<dbReference type="SUPFAM" id="SSF161098">
    <property type="entry name" value="MetI-like"/>
    <property type="match status" value="1"/>
</dbReference>
<proteinExistence type="inferred from homology"/>
<keyword evidence="5 7" id="KW-1133">Transmembrane helix</keyword>
<protein>
    <submittedName>
        <fullName evidence="9">Sugar ABC transporter permease</fullName>
    </submittedName>
</protein>
<feature type="transmembrane region" description="Helical" evidence="7">
    <location>
        <begin position="12"/>
        <end position="36"/>
    </location>
</feature>
<dbReference type="InterPro" id="IPR035906">
    <property type="entry name" value="MetI-like_sf"/>
</dbReference>
<evidence type="ECO:0000313" key="9">
    <source>
        <dbReference type="EMBL" id="HIW84010.1"/>
    </source>
</evidence>
<evidence type="ECO:0000256" key="3">
    <source>
        <dbReference type="ARBA" id="ARBA00022475"/>
    </source>
</evidence>
<evidence type="ECO:0000256" key="2">
    <source>
        <dbReference type="ARBA" id="ARBA00022448"/>
    </source>
</evidence>
<comment type="subcellular location">
    <subcellularLocation>
        <location evidence="1 7">Cell membrane</location>
        <topology evidence="1 7">Multi-pass membrane protein</topology>
    </subcellularLocation>
</comment>
<gene>
    <name evidence="9" type="ORF">H9873_06795</name>
</gene>
<feature type="transmembrane region" description="Helical" evidence="7">
    <location>
        <begin position="260"/>
        <end position="282"/>
    </location>
</feature>
<name>A0A9D1RAN5_9FIRM</name>
<dbReference type="CDD" id="cd06261">
    <property type="entry name" value="TM_PBP2"/>
    <property type="match status" value="1"/>
</dbReference>